<comment type="caution">
    <text evidence="2">The sequence shown here is derived from an EMBL/GenBank/DDBJ whole genome shotgun (WGS) entry which is preliminary data.</text>
</comment>
<reference evidence="2 3" key="1">
    <citation type="journal article" date="2021" name="Sci. Rep.">
        <title>Genome sequencing of the multicellular alga Astrephomene provides insights into convergent evolution of germ-soma differentiation.</title>
        <authorList>
            <person name="Yamashita S."/>
            <person name="Yamamoto K."/>
            <person name="Matsuzaki R."/>
            <person name="Suzuki S."/>
            <person name="Yamaguchi H."/>
            <person name="Hirooka S."/>
            <person name="Minakuchi Y."/>
            <person name="Miyagishima S."/>
            <person name="Kawachi M."/>
            <person name="Toyoda A."/>
            <person name="Nozaki H."/>
        </authorList>
    </citation>
    <scope>NUCLEOTIDE SEQUENCE [LARGE SCALE GENOMIC DNA]</scope>
    <source>
        <strain evidence="2 3">NIES-4017</strain>
    </source>
</reference>
<dbReference type="SUPFAM" id="SSF53187">
    <property type="entry name" value="Zn-dependent exopeptidases"/>
    <property type="match status" value="1"/>
</dbReference>
<keyword evidence="3" id="KW-1185">Reference proteome</keyword>
<keyword evidence="1" id="KW-0732">Signal</keyword>
<dbReference type="Proteomes" id="UP001054857">
    <property type="component" value="Unassembled WGS sequence"/>
</dbReference>
<proteinExistence type="predicted"/>
<evidence type="ECO:0000313" key="2">
    <source>
        <dbReference type="EMBL" id="GFR40133.1"/>
    </source>
</evidence>
<dbReference type="GO" id="GO:0010179">
    <property type="term" value="F:IAA-Ala conjugate hydrolase activity"/>
    <property type="evidence" value="ECO:0007669"/>
    <property type="project" value="TreeGrafter"/>
</dbReference>
<sequence>MRHHSDMAVYVLLLACICIAAPSSTAALSHESLLEEAQSPEFTASLLKWRRDLHTMPELSFEETKTSQYIRQQLDDMGIPYEYPVGVTGIRAGPIGRSCSSAAADAPAMFALRADMDGLPMDEEVDVPYKSGHPGRMHACGHDAHMAMLLGAARLLQSRAASLPGCVQLLFQPAE</sequence>
<dbReference type="PANTHER" id="PTHR11014">
    <property type="entry name" value="PEPTIDASE M20 FAMILY MEMBER"/>
    <property type="match status" value="1"/>
</dbReference>
<evidence type="ECO:0000313" key="3">
    <source>
        <dbReference type="Proteomes" id="UP001054857"/>
    </source>
</evidence>
<accession>A0AAD3DG96</accession>
<protein>
    <submittedName>
        <fullName evidence="2">Uncharacterized protein</fullName>
    </submittedName>
</protein>
<gene>
    <name evidence="2" type="ORF">Agub_g689</name>
</gene>
<feature type="non-terminal residue" evidence="2">
    <location>
        <position position="175"/>
    </location>
</feature>
<dbReference type="GO" id="GO:0005783">
    <property type="term" value="C:endoplasmic reticulum"/>
    <property type="evidence" value="ECO:0007669"/>
    <property type="project" value="TreeGrafter"/>
</dbReference>
<evidence type="ECO:0000256" key="1">
    <source>
        <dbReference type="SAM" id="SignalP"/>
    </source>
</evidence>
<name>A0AAD3DG96_9CHLO</name>
<feature type="chain" id="PRO_5042100804" evidence="1">
    <location>
        <begin position="28"/>
        <end position="175"/>
    </location>
</feature>
<dbReference type="Gene3D" id="3.40.630.10">
    <property type="entry name" value="Zn peptidases"/>
    <property type="match status" value="1"/>
</dbReference>
<dbReference type="InterPro" id="IPR017439">
    <property type="entry name" value="Amidohydrolase"/>
</dbReference>
<dbReference type="PANTHER" id="PTHR11014:SF63">
    <property type="entry name" value="METALLOPEPTIDASE, PUTATIVE (AFU_ORTHOLOGUE AFUA_6G09600)-RELATED"/>
    <property type="match status" value="1"/>
</dbReference>
<dbReference type="GO" id="GO:0009850">
    <property type="term" value="P:auxin metabolic process"/>
    <property type="evidence" value="ECO:0007669"/>
    <property type="project" value="TreeGrafter"/>
</dbReference>
<dbReference type="AlphaFoldDB" id="A0AAD3DG96"/>
<feature type="signal peptide" evidence="1">
    <location>
        <begin position="1"/>
        <end position="27"/>
    </location>
</feature>
<dbReference type="EMBL" id="BMAR01000001">
    <property type="protein sequence ID" value="GFR40133.1"/>
    <property type="molecule type" value="Genomic_DNA"/>
</dbReference>
<dbReference type="Pfam" id="PF01546">
    <property type="entry name" value="Peptidase_M20"/>
    <property type="match status" value="1"/>
</dbReference>
<dbReference type="InterPro" id="IPR002933">
    <property type="entry name" value="Peptidase_M20"/>
</dbReference>
<organism evidence="2 3">
    <name type="scientific">Astrephomene gubernaculifera</name>
    <dbReference type="NCBI Taxonomy" id="47775"/>
    <lineage>
        <taxon>Eukaryota</taxon>
        <taxon>Viridiplantae</taxon>
        <taxon>Chlorophyta</taxon>
        <taxon>core chlorophytes</taxon>
        <taxon>Chlorophyceae</taxon>
        <taxon>CS clade</taxon>
        <taxon>Chlamydomonadales</taxon>
        <taxon>Astrephomenaceae</taxon>
        <taxon>Astrephomene</taxon>
    </lineage>
</organism>